<dbReference type="AlphaFoldDB" id="A0A1M7CKM8"/>
<dbReference type="EMBL" id="FRBR01000004">
    <property type="protein sequence ID" value="SHL67750.1"/>
    <property type="molecule type" value="Genomic_DNA"/>
</dbReference>
<evidence type="ECO:0000313" key="1">
    <source>
        <dbReference type="EMBL" id="SHL67750.1"/>
    </source>
</evidence>
<dbReference type="OrthoDB" id="7844914at2"/>
<keyword evidence="2" id="KW-1185">Reference proteome</keyword>
<evidence type="ECO:0000313" key="2">
    <source>
        <dbReference type="Proteomes" id="UP000183974"/>
    </source>
</evidence>
<reference evidence="1 2" key="1">
    <citation type="submission" date="2016-11" db="EMBL/GenBank/DDBJ databases">
        <authorList>
            <person name="Jaros S."/>
            <person name="Januszkiewicz K."/>
            <person name="Wedrychowicz H."/>
        </authorList>
    </citation>
    <scope>NUCLEOTIDE SEQUENCE [LARGE SCALE GENOMIC DNA]</scope>
    <source>
        <strain evidence="1 2">DSM 29589</strain>
    </source>
</reference>
<organism evidence="1 2">
    <name type="scientific">Roseovarius pacificus</name>
    <dbReference type="NCBI Taxonomy" id="337701"/>
    <lineage>
        <taxon>Bacteria</taxon>
        <taxon>Pseudomonadati</taxon>
        <taxon>Pseudomonadota</taxon>
        <taxon>Alphaproteobacteria</taxon>
        <taxon>Rhodobacterales</taxon>
        <taxon>Roseobacteraceae</taxon>
        <taxon>Roseovarius</taxon>
    </lineage>
</organism>
<dbReference type="RefSeq" id="WP_073034636.1">
    <property type="nucleotide sequence ID" value="NZ_BMLR01000004.1"/>
</dbReference>
<gene>
    <name evidence="1" type="ORF">SAMN05444398_104277</name>
</gene>
<proteinExistence type="predicted"/>
<name>A0A1M7CKM8_9RHOB</name>
<dbReference type="Proteomes" id="UP000183974">
    <property type="component" value="Unassembled WGS sequence"/>
</dbReference>
<protein>
    <submittedName>
        <fullName evidence="1">Uncharacterized protein</fullName>
    </submittedName>
</protein>
<sequence length="149" mass="16952">MNNQLPVTFENIEGIAAEAFADARICATALREDVIPNLARMERKAPERLIKAIETGQIFENETLVELDVLINKLSRRIADGTTQVERVDDHAYCFSEDPSWTETHRTCVAEDMSRALTVLLSFHASLQAVHDLMNAQRELEKMRQRTQP</sequence>
<accession>A0A1M7CKM8</accession>